<keyword evidence="4 8" id="KW-0805">Transcription regulation</keyword>
<keyword evidence="10" id="KW-1185">Reference proteome</keyword>
<comment type="similarity">
    <text evidence="2 8">Belongs to the TFB5 family.</text>
</comment>
<keyword evidence="3 8" id="KW-0227">DNA damage</keyword>
<evidence type="ECO:0000256" key="6">
    <source>
        <dbReference type="ARBA" id="ARBA00023204"/>
    </source>
</evidence>
<dbReference type="Gene3D" id="3.30.70.1220">
    <property type="entry name" value="TFB5-like"/>
    <property type="match status" value="1"/>
</dbReference>
<dbReference type="Proteomes" id="UP000054560">
    <property type="component" value="Unassembled WGS sequence"/>
</dbReference>
<keyword evidence="5 8" id="KW-0804">Transcription</keyword>
<protein>
    <recommendedName>
        <fullName evidence="8">General transcription and DNA repair factor IIH subunit TFB5</fullName>
    </recommendedName>
</protein>
<dbReference type="OrthoDB" id="354at2759"/>
<proteinExistence type="inferred from homology"/>
<comment type="subunit">
    <text evidence="8">Component of the 7-subunit TFIIH core complex.</text>
</comment>
<accession>A0A0L0G2E7</accession>
<dbReference type="GO" id="GO:0000439">
    <property type="term" value="C:transcription factor TFIIH core complex"/>
    <property type="evidence" value="ECO:0007669"/>
    <property type="project" value="UniProtKB-UniRule"/>
</dbReference>
<comment type="subcellular location">
    <subcellularLocation>
        <location evidence="1 8">Nucleus</location>
    </subcellularLocation>
</comment>
<dbReference type="GO" id="GO:0005675">
    <property type="term" value="C:transcription factor TFIIH holo complex"/>
    <property type="evidence" value="ECO:0007669"/>
    <property type="project" value="TreeGrafter"/>
</dbReference>
<dbReference type="PANTHER" id="PTHR28580">
    <property type="entry name" value="GENERAL TRANSCRIPTION FACTOR IIH SUBUNIT 5"/>
    <property type="match status" value="1"/>
</dbReference>
<evidence type="ECO:0000256" key="7">
    <source>
        <dbReference type="ARBA" id="ARBA00023242"/>
    </source>
</evidence>
<dbReference type="SMART" id="SM01395">
    <property type="entry name" value="Tbf5"/>
    <property type="match status" value="1"/>
</dbReference>
<evidence type="ECO:0000256" key="5">
    <source>
        <dbReference type="ARBA" id="ARBA00023163"/>
    </source>
</evidence>
<dbReference type="EMBL" id="KQ241873">
    <property type="protein sequence ID" value="KNC83001.1"/>
    <property type="molecule type" value="Genomic_DNA"/>
</dbReference>
<dbReference type="Pfam" id="PF06331">
    <property type="entry name" value="Tfb5"/>
    <property type="match status" value="1"/>
</dbReference>
<evidence type="ECO:0000256" key="4">
    <source>
        <dbReference type="ARBA" id="ARBA00023015"/>
    </source>
</evidence>
<dbReference type="RefSeq" id="XP_014156903.1">
    <property type="nucleotide sequence ID" value="XM_014301428.1"/>
</dbReference>
<dbReference type="GO" id="GO:0006294">
    <property type="term" value="P:nucleotide-excision repair, preincision complex assembly"/>
    <property type="evidence" value="ECO:0007669"/>
    <property type="project" value="TreeGrafter"/>
</dbReference>
<organism evidence="9 10">
    <name type="scientific">Sphaeroforma arctica JP610</name>
    <dbReference type="NCBI Taxonomy" id="667725"/>
    <lineage>
        <taxon>Eukaryota</taxon>
        <taxon>Ichthyosporea</taxon>
        <taxon>Ichthyophonida</taxon>
        <taxon>Sphaeroforma</taxon>
    </lineage>
</organism>
<evidence type="ECO:0000256" key="2">
    <source>
        <dbReference type="ARBA" id="ARBA00007470"/>
    </source>
</evidence>
<dbReference type="SUPFAM" id="SSF142897">
    <property type="entry name" value="TFB5-like"/>
    <property type="match status" value="1"/>
</dbReference>
<gene>
    <name evidence="9" type="ORF">SARC_04724</name>
</gene>
<name>A0A0L0G2E7_9EUKA</name>
<dbReference type="GeneID" id="25905228"/>
<dbReference type="STRING" id="667725.A0A0L0G2E7"/>
<evidence type="ECO:0000313" key="9">
    <source>
        <dbReference type="EMBL" id="KNC83001.1"/>
    </source>
</evidence>
<dbReference type="PANTHER" id="PTHR28580:SF1">
    <property type="entry name" value="GENERAL TRANSCRIPTION FACTOR IIH SUBUNIT 5"/>
    <property type="match status" value="1"/>
</dbReference>
<dbReference type="InterPro" id="IPR009400">
    <property type="entry name" value="TFIIH_TTDA/Tfb5"/>
</dbReference>
<dbReference type="GO" id="GO:0006367">
    <property type="term" value="P:transcription initiation at RNA polymerase II promoter"/>
    <property type="evidence" value="ECO:0007669"/>
    <property type="project" value="UniProtKB-UniRule"/>
</dbReference>
<sequence>MSSFGCFKGMLVECDAAMKEYLIWVNEKEGTKFIINSELDETHILIDPSRKEYVKSKMDYLMNQLSFSPLEHEARQEEQNRRYGRK</sequence>
<evidence type="ECO:0000313" key="10">
    <source>
        <dbReference type="Proteomes" id="UP000054560"/>
    </source>
</evidence>
<dbReference type="InterPro" id="IPR035935">
    <property type="entry name" value="TFB5-like_sf"/>
</dbReference>
<comment type="function">
    <text evidence="8">In NER, TFIIH acts by opening DNA around the lesion to allow the excision of the damaged oligonucleotide and its replacement by a new DNA fragment. In transcription, TFIIH has an essential role in transcription initiation. When the pre-initiation complex (PIC) has been established, TFIIH is required for promoter opening and promoter escape.</text>
</comment>
<evidence type="ECO:0000256" key="8">
    <source>
        <dbReference type="RuleBase" id="RU368032"/>
    </source>
</evidence>
<evidence type="ECO:0000256" key="1">
    <source>
        <dbReference type="ARBA" id="ARBA00004123"/>
    </source>
</evidence>
<evidence type="ECO:0000256" key="3">
    <source>
        <dbReference type="ARBA" id="ARBA00022763"/>
    </source>
</evidence>
<dbReference type="AlphaFoldDB" id="A0A0L0G2E7"/>
<keyword evidence="7 8" id="KW-0539">Nucleus</keyword>
<reference evidence="9 10" key="1">
    <citation type="submission" date="2011-02" db="EMBL/GenBank/DDBJ databases">
        <title>The Genome Sequence of Sphaeroforma arctica JP610.</title>
        <authorList>
            <consortium name="The Broad Institute Genome Sequencing Platform"/>
            <person name="Russ C."/>
            <person name="Cuomo C."/>
            <person name="Young S.K."/>
            <person name="Zeng Q."/>
            <person name="Gargeya S."/>
            <person name="Alvarado L."/>
            <person name="Berlin A."/>
            <person name="Chapman S.B."/>
            <person name="Chen Z."/>
            <person name="Freedman E."/>
            <person name="Gellesch M."/>
            <person name="Goldberg J."/>
            <person name="Griggs A."/>
            <person name="Gujja S."/>
            <person name="Heilman E."/>
            <person name="Heiman D."/>
            <person name="Howarth C."/>
            <person name="Mehta T."/>
            <person name="Neiman D."/>
            <person name="Pearson M."/>
            <person name="Roberts A."/>
            <person name="Saif S."/>
            <person name="Shea T."/>
            <person name="Shenoy N."/>
            <person name="Sisk P."/>
            <person name="Stolte C."/>
            <person name="Sykes S."/>
            <person name="White J."/>
            <person name="Yandava C."/>
            <person name="Burger G."/>
            <person name="Gray M.W."/>
            <person name="Holland P.W.H."/>
            <person name="King N."/>
            <person name="Lang F.B.F."/>
            <person name="Roger A.J."/>
            <person name="Ruiz-Trillo I."/>
            <person name="Haas B."/>
            <person name="Nusbaum C."/>
            <person name="Birren B."/>
        </authorList>
    </citation>
    <scope>NUCLEOTIDE SEQUENCE [LARGE SCALE GENOMIC DNA]</scope>
    <source>
        <strain evidence="9 10">JP610</strain>
    </source>
</reference>
<keyword evidence="6 8" id="KW-0234">DNA repair</keyword>